<dbReference type="AlphaFoldDB" id="A0AAV3Q0I3"/>
<dbReference type="InterPro" id="IPR036691">
    <property type="entry name" value="Endo/exonu/phosph_ase_sf"/>
</dbReference>
<dbReference type="SUPFAM" id="SSF56219">
    <property type="entry name" value="DNase I-like"/>
    <property type="match status" value="1"/>
</dbReference>
<evidence type="ECO:0000256" key="1">
    <source>
        <dbReference type="SAM" id="MobiDB-lite"/>
    </source>
</evidence>
<dbReference type="EMBL" id="BAABME010002929">
    <property type="protein sequence ID" value="GAA0156707.1"/>
    <property type="molecule type" value="Genomic_DNA"/>
</dbReference>
<dbReference type="Pfam" id="PF00078">
    <property type="entry name" value="RVT_1"/>
    <property type="match status" value="1"/>
</dbReference>
<dbReference type="GO" id="GO:0003824">
    <property type="term" value="F:catalytic activity"/>
    <property type="evidence" value="ECO:0007669"/>
    <property type="project" value="InterPro"/>
</dbReference>
<name>A0AAV3Q0I3_LITER</name>
<protein>
    <recommendedName>
        <fullName evidence="2">Reverse transcriptase domain-containing protein</fullName>
    </recommendedName>
</protein>
<dbReference type="InterPro" id="IPR052343">
    <property type="entry name" value="Retrotransposon-Effector_Assoc"/>
</dbReference>
<evidence type="ECO:0000259" key="2">
    <source>
        <dbReference type="PROSITE" id="PS50878"/>
    </source>
</evidence>
<dbReference type="PANTHER" id="PTHR46890">
    <property type="entry name" value="NON-LTR RETROLELEMENT REVERSE TRANSCRIPTASE-LIKE PROTEIN-RELATED"/>
    <property type="match status" value="1"/>
</dbReference>
<dbReference type="PANTHER" id="PTHR46890:SF48">
    <property type="entry name" value="RNA-DIRECTED DNA POLYMERASE"/>
    <property type="match status" value="1"/>
</dbReference>
<evidence type="ECO:0000313" key="4">
    <source>
        <dbReference type="Proteomes" id="UP001454036"/>
    </source>
</evidence>
<dbReference type="Pfam" id="PF03372">
    <property type="entry name" value="Exo_endo_phos"/>
    <property type="match status" value="1"/>
</dbReference>
<feature type="domain" description="Reverse transcriptase" evidence="2">
    <location>
        <begin position="463"/>
        <end position="714"/>
    </location>
</feature>
<evidence type="ECO:0000313" key="3">
    <source>
        <dbReference type="EMBL" id="GAA0156707.1"/>
    </source>
</evidence>
<dbReference type="InterPro" id="IPR000477">
    <property type="entry name" value="RT_dom"/>
</dbReference>
<gene>
    <name evidence="3" type="ORF">LIER_14134</name>
</gene>
<organism evidence="3 4">
    <name type="scientific">Lithospermum erythrorhizon</name>
    <name type="common">Purple gromwell</name>
    <name type="synonym">Lithospermum officinale var. erythrorhizon</name>
    <dbReference type="NCBI Taxonomy" id="34254"/>
    <lineage>
        <taxon>Eukaryota</taxon>
        <taxon>Viridiplantae</taxon>
        <taxon>Streptophyta</taxon>
        <taxon>Embryophyta</taxon>
        <taxon>Tracheophyta</taxon>
        <taxon>Spermatophyta</taxon>
        <taxon>Magnoliopsida</taxon>
        <taxon>eudicotyledons</taxon>
        <taxon>Gunneridae</taxon>
        <taxon>Pentapetalae</taxon>
        <taxon>asterids</taxon>
        <taxon>lamiids</taxon>
        <taxon>Boraginales</taxon>
        <taxon>Boraginaceae</taxon>
        <taxon>Boraginoideae</taxon>
        <taxon>Lithospermeae</taxon>
        <taxon>Lithospermum</taxon>
    </lineage>
</organism>
<dbReference type="InterPro" id="IPR043502">
    <property type="entry name" value="DNA/RNA_pol_sf"/>
</dbReference>
<comment type="caution">
    <text evidence="3">The sequence shown here is derived from an EMBL/GenBank/DDBJ whole genome shotgun (WGS) entry which is preliminary data.</text>
</comment>
<reference evidence="3 4" key="1">
    <citation type="submission" date="2024-01" db="EMBL/GenBank/DDBJ databases">
        <title>The complete chloroplast genome sequence of Lithospermum erythrorhizon: insights into the phylogenetic relationship among Boraginaceae species and the maternal lineages of purple gromwells.</title>
        <authorList>
            <person name="Okada T."/>
            <person name="Watanabe K."/>
        </authorList>
    </citation>
    <scope>NUCLEOTIDE SEQUENCE [LARGE SCALE GENOMIC DNA]</scope>
</reference>
<dbReference type="PROSITE" id="PS50878">
    <property type="entry name" value="RT_POL"/>
    <property type="match status" value="1"/>
</dbReference>
<dbReference type="CDD" id="cd01650">
    <property type="entry name" value="RT_nLTR_like"/>
    <property type="match status" value="1"/>
</dbReference>
<feature type="region of interest" description="Disordered" evidence="1">
    <location>
        <begin position="1"/>
        <end position="52"/>
    </location>
</feature>
<dbReference type="InterPro" id="IPR005135">
    <property type="entry name" value="Endo/exonuclease/phosphatase"/>
</dbReference>
<keyword evidence="4" id="KW-1185">Reference proteome</keyword>
<proteinExistence type="predicted"/>
<sequence length="719" mass="81344">MVLQANEEIGDVNEIDKAKSLPNSPRKPMVIDSKEENGEVENKGKQATLDAESDCPGDNVQDIIVSAEIILDHPQLLHSKITPNKNSVPFYVTTIYAASDPSDRKNLWASFCSIADDMLPWLVLGDFNCVADHDEYIGCKTQRGLEDFTDCIASCPLVDAGYIGSKYTWTRVRKFKRLDRVLTNHGFLDKFISIGVRHLTRTASDHAPLLVDCRSSTDPPKSSFRFQNMWLQHEEFRQVVTLNWQLRMPGDPIHSLWFKLKRLKSKLKEWNKLTFGNIFTQIEQVKDEVACLERIVETSDTPSDVEALNKAKAKHLRCLALEEEFWSQQCGIRWIKEGDRSTSFFHSYAKKKRKRSYITGTLVDGEWITDKATMSSSAVEYFKHLCHSEEQEIDETLFEDCIPTLADQQDNAMLTNIPTLEEIKDAVFSLDKACAAGADGFNGVFFQTFWEVIGVDMHQAIAHFFRGHQLPQGITSTVLCLIPKCQGAKTWKEYRPISLCTFLNNVITKVLNSRLARLLAKLVSEFQAGFVKGRAIQDNILLVQELTHCIDKQQGGGNVIMKLDMTKAFDRLSWKFLKMVLRKFGFSESWINLIMGDPLSPALFILAEEYLLGGLNKLIQEHPEVSFNGGGPVKVPCLAFADDCIVFCNGLQSSVKSVMDWLNHYQHISRQLINTEKSTCILSAKLSPTRANMVTRSTGFKRESLPFTYLGVPKTLLLV</sequence>
<dbReference type="SUPFAM" id="SSF56672">
    <property type="entry name" value="DNA/RNA polymerases"/>
    <property type="match status" value="1"/>
</dbReference>
<dbReference type="Gene3D" id="3.60.10.10">
    <property type="entry name" value="Endonuclease/exonuclease/phosphatase"/>
    <property type="match status" value="1"/>
</dbReference>
<accession>A0AAV3Q0I3</accession>
<dbReference type="Proteomes" id="UP001454036">
    <property type="component" value="Unassembled WGS sequence"/>
</dbReference>
<feature type="compositionally biased region" description="Basic and acidic residues" evidence="1">
    <location>
        <begin position="32"/>
        <end position="44"/>
    </location>
</feature>